<comment type="similarity">
    <text evidence="1">Belongs to the bacterial solute-binding protein ModA family.</text>
</comment>
<dbReference type="InterPro" id="IPR050682">
    <property type="entry name" value="ModA/WtpA"/>
</dbReference>
<gene>
    <name evidence="6" type="primary">modA</name>
    <name evidence="6" type="ORF">E6K80_01945</name>
</gene>
<evidence type="ECO:0000256" key="1">
    <source>
        <dbReference type="ARBA" id="ARBA00009175"/>
    </source>
</evidence>
<reference evidence="6 7" key="1">
    <citation type="journal article" date="2019" name="Nat. Microbiol.">
        <title>Mediterranean grassland soil C-N compound turnover is dependent on rainfall and depth, and is mediated by genomically divergent microorganisms.</title>
        <authorList>
            <person name="Diamond S."/>
            <person name="Andeer P.F."/>
            <person name="Li Z."/>
            <person name="Crits-Christoph A."/>
            <person name="Burstein D."/>
            <person name="Anantharaman K."/>
            <person name="Lane K.R."/>
            <person name="Thomas B.C."/>
            <person name="Pan C."/>
            <person name="Northen T.R."/>
            <person name="Banfield J.F."/>
        </authorList>
    </citation>
    <scope>NUCLEOTIDE SEQUENCE [LARGE SCALE GENOMIC DNA]</scope>
    <source>
        <strain evidence="6">WS_10</strain>
    </source>
</reference>
<dbReference type="InterPro" id="IPR005950">
    <property type="entry name" value="ModA"/>
</dbReference>
<feature type="signal peptide" evidence="5">
    <location>
        <begin position="1"/>
        <end position="22"/>
    </location>
</feature>
<dbReference type="GO" id="GO:0030973">
    <property type="term" value="F:molybdate ion binding"/>
    <property type="evidence" value="ECO:0007669"/>
    <property type="project" value="TreeGrafter"/>
</dbReference>
<evidence type="ECO:0000313" key="6">
    <source>
        <dbReference type="EMBL" id="TMQ72741.1"/>
    </source>
</evidence>
<dbReference type="PANTHER" id="PTHR30632:SF0">
    <property type="entry name" value="SULFATE-BINDING PROTEIN"/>
    <property type="match status" value="1"/>
</dbReference>
<name>A0A538UA13_UNCEI</name>
<comment type="caution">
    <text evidence="6">The sequence shown here is derived from an EMBL/GenBank/DDBJ whole genome shotgun (WGS) entry which is preliminary data.</text>
</comment>
<dbReference type="NCBIfam" id="TIGR01256">
    <property type="entry name" value="modA"/>
    <property type="match status" value="1"/>
</dbReference>
<feature type="chain" id="PRO_5021875990" evidence="5">
    <location>
        <begin position="23"/>
        <end position="264"/>
    </location>
</feature>
<accession>A0A538UA13</accession>
<feature type="binding site" evidence="4">
    <location>
        <position position="197"/>
    </location>
    <ligand>
        <name>molybdate</name>
        <dbReference type="ChEBI" id="CHEBI:36264"/>
    </ligand>
</feature>
<evidence type="ECO:0000256" key="4">
    <source>
        <dbReference type="PIRSR" id="PIRSR004846-1"/>
    </source>
</evidence>
<protein>
    <submittedName>
        <fullName evidence="6">Molybdate ABC transporter substrate-binding protein</fullName>
    </submittedName>
</protein>
<dbReference type="Gene3D" id="3.40.190.10">
    <property type="entry name" value="Periplasmic binding protein-like II"/>
    <property type="match status" value="2"/>
</dbReference>
<keyword evidence="4" id="KW-0500">Molybdenum</keyword>
<evidence type="ECO:0000256" key="3">
    <source>
        <dbReference type="ARBA" id="ARBA00022729"/>
    </source>
</evidence>
<evidence type="ECO:0000256" key="2">
    <source>
        <dbReference type="ARBA" id="ARBA00022723"/>
    </source>
</evidence>
<feature type="binding site" evidence="4">
    <location>
        <position position="179"/>
    </location>
    <ligand>
        <name>molybdate</name>
        <dbReference type="ChEBI" id="CHEBI:36264"/>
    </ligand>
</feature>
<sequence>MRRAAAALLTIVALVAPGLAAAARPTGTVVVFAATSLTDAFQEIGKALERDHPGWRVRFNFAASNQLALQIENGAQADVFASADQPWMDFIAQHDRLTGNAEVFARNRMVAIVPRTNPARISSLHDFGKRGVKLVLAGEAVPAGKYARQVLRNLSRQPGYGQDFARRVLGNMVSEEENVRAVVTKVQLGEADAGFCYVSDTVGLVARDLRMFPIPDSLDVTADDPIAVLKAAPAPALARAFMERVLSPEGQRILARAGFIPVAR</sequence>
<dbReference type="GO" id="GO:0015689">
    <property type="term" value="P:molybdate ion transport"/>
    <property type="evidence" value="ECO:0007669"/>
    <property type="project" value="InterPro"/>
</dbReference>
<dbReference type="Pfam" id="PF13531">
    <property type="entry name" value="SBP_bac_11"/>
    <property type="match status" value="1"/>
</dbReference>
<feature type="binding site" evidence="4">
    <location>
        <position position="64"/>
    </location>
    <ligand>
        <name>molybdate</name>
        <dbReference type="ChEBI" id="CHEBI:36264"/>
    </ligand>
</feature>
<dbReference type="Proteomes" id="UP000319836">
    <property type="component" value="Unassembled WGS sequence"/>
</dbReference>
<keyword evidence="3 5" id="KW-0732">Signal</keyword>
<proteinExistence type="inferred from homology"/>
<dbReference type="AlphaFoldDB" id="A0A538UA13"/>
<dbReference type="EMBL" id="VBPA01000043">
    <property type="protein sequence ID" value="TMQ72741.1"/>
    <property type="molecule type" value="Genomic_DNA"/>
</dbReference>
<feature type="binding site" evidence="4">
    <location>
        <position position="143"/>
    </location>
    <ligand>
        <name>molybdate</name>
        <dbReference type="ChEBI" id="CHEBI:36264"/>
    </ligand>
</feature>
<dbReference type="CDD" id="cd13538">
    <property type="entry name" value="PBP2_ModA_like_1"/>
    <property type="match status" value="1"/>
</dbReference>
<keyword evidence="2 4" id="KW-0479">Metal-binding</keyword>
<organism evidence="6 7">
    <name type="scientific">Eiseniibacteriota bacterium</name>
    <dbReference type="NCBI Taxonomy" id="2212470"/>
    <lineage>
        <taxon>Bacteria</taxon>
        <taxon>Candidatus Eiseniibacteriota</taxon>
    </lineage>
</organism>
<dbReference type="PIRSF" id="PIRSF004846">
    <property type="entry name" value="ModA"/>
    <property type="match status" value="1"/>
</dbReference>
<dbReference type="PANTHER" id="PTHR30632">
    <property type="entry name" value="MOLYBDATE-BINDING PERIPLASMIC PROTEIN"/>
    <property type="match status" value="1"/>
</dbReference>
<dbReference type="SUPFAM" id="SSF53850">
    <property type="entry name" value="Periplasmic binding protein-like II"/>
    <property type="match status" value="1"/>
</dbReference>
<dbReference type="GO" id="GO:0046872">
    <property type="term" value="F:metal ion binding"/>
    <property type="evidence" value="ECO:0007669"/>
    <property type="project" value="UniProtKB-KW"/>
</dbReference>
<evidence type="ECO:0000256" key="5">
    <source>
        <dbReference type="SAM" id="SignalP"/>
    </source>
</evidence>
<feature type="binding site" evidence="4">
    <location>
        <position position="36"/>
    </location>
    <ligand>
        <name>molybdate</name>
        <dbReference type="ChEBI" id="CHEBI:36264"/>
    </ligand>
</feature>
<evidence type="ECO:0000313" key="7">
    <source>
        <dbReference type="Proteomes" id="UP000319836"/>
    </source>
</evidence>